<dbReference type="GO" id="GO:0005839">
    <property type="term" value="C:proteasome core complex"/>
    <property type="evidence" value="ECO:0007669"/>
    <property type="project" value="InterPro"/>
</dbReference>
<gene>
    <name evidence="1" type="ORF">DFA_10859</name>
</gene>
<name>F4QBL3_CACFS</name>
<dbReference type="RefSeq" id="XP_004351109.1">
    <property type="nucleotide sequence ID" value="XM_004351057.1"/>
</dbReference>
<evidence type="ECO:0000313" key="1">
    <source>
        <dbReference type="EMBL" id="EGG14601.1"/>
    </source>
</evidence>
<dbReference type="Pfam" id="PF00227">
    <property type="entry name" value="Proteasome"/>
    <property type="match status" value="1"/>
</dbReference>
<dbReference type="OrthoDB" id="431557at2759"/>
<dbReference type="InterPro" id="IPR001353">
    <property type="entry name" value="Proteasome_sua/b"/>
</dbReference>
<organism evidence="1 2">
    <name type="scientific">Cavenderia fasciculata</name>
    <name type="common">Slime mold</name>
    <name type="synonym">Dictyostelium fasciculatum</name>
    <dbReference type="NCBI Taxonomy" id="261658"/>
    <lineage>
        <taxon>Eukaryota</taxon>
        <taxon>Amoebozoa</taxon>
        <taxon>Evosea</taxon>
        <taxon>Eumycetozoa</taxon>
        <taxon>Dictyostelia</taxon>
        <taxon>Acytosteliales</taxon>
        <taxon>Cavenderiaceae</taxon>
        <taxon>Cavenderia</taxon>
    </lineage>
</organism>
<dbReference type="GeneID" id="14866664"/>
<keyword evidence="2" id="KW-1185">Reference proteome</keyword>
<dbReference type="GO" id="GO:0010498">
    <property type="term" value="P:proteasomal protein catabolic process"/>
    <property type="evidence" value="ECO:0007669"/>
    <property type="project" value="UniProtKB-ARBA"/>
</dbReference>
<evidence type="ECO:0000313" key="2">
    <source>
        <dbReference type="Proteomes" id="UP000007797"/>
    </source>
</evidence>
<dbReference type="Proteomes" id="UP000007797">
    <property type="component" value="Unassembled WGS sequence"/>
</dbReference>
<accession>F4QBL3</accession>
<dbReference type="AlphaFoldDB" id="F4QBL3"/>
<dbReference type="InterPro" id="IPR029055">
    <property type="entry name" value="Ntn_hydrolases_N"/>
</dbReference>
<dbReference type="GO" id="GO:0005634">
    <property type="term" value="C:nucleus"/>
    <property type="evidence" value="ECO:0007669"/>
    <property type="project" value="UniProtKB-ARBA"/>
</dbReference>
<dbReference type="STRING" id="1054147.F4QBL3"/>
<dbReference type="Gene3D" id="3.60.20.10">
    <property type="entry name" value="Glutamine Phosphoribosylpyrophosphate, subunit 1, domain 1"/>
    <property type="match status" value="1"/>
</dbReference>
<dbReference type="SUPFAM" id="SSF56235">
    <property type="entry name" value="N-terminal nucleophile aminohydrolases (Ntn hydrolases)"/>
    <property type="match status" value="1"/>
</dbReference>
<reference evidence="2" key="1">
    <citation type="journal article" date="2011" name="Genome Res.">
        <title>Phylogeny-wide analysis of social amoeba genomes highlights ancient origins for complex intercellular communication.</title>
        <authorList>
            <person name="Heidel A.J."/>
            <person name="Lawal H.M."/>
            <person name="Felder M."/>
            <person name="Schilde C."/>
            <person name="Helps N.R."/>
            <person name="Tunggal B."/>
            <person name="Rivero F."/>
            <person name="John U."/>
            <person name="Schleicher M."/>
            <person name="Eichinger L."/>
            <person name="Platzer M."/>
            <person name="Noegel A.A."/>
            <person name="Schaap P."/>
            <person name="Gloeckner G."/>
        </authorList>
    </citation>
    <scope>NUCLEOTIDE SEQUENCE [LARGE SCALE GENOMIC DNA]</scope>
    <source>
        <strain evidence="2">SH3</strain>
    </source>
</reference>
<protein>
    <submittedName>
        <fullName evidence="1">Uncharacterized protein</fullName>
    </submittedName>
</protein>
<sequence length="68" mass="7762">MPNSKTFLEKRYNDDLELEDAVQTALITLKEGFETQMTESNMELAMIGADKKFKILTSSQIGDYLQNL</sequence>
<proteinExistence type="predicted"/>
<dbReference type="KEGG" id="dfa:DFA_10859"/>
<dbReference type="EMBL" id="GL883028">
    <property type="protein sequence ID" value="EGG14601.1"/>
    <property type="molecule type" value="Genomic_DNA"/>
</dbReference>